<dbReference type="RefSeq" id="WP_277898777.1">
    <property type="nucleotide sequence ID" value="NZ_JAPMUA010000001.1"/>
</dbReference>
<proteinExistence type="predicted"/>
<organism evidence="2 3">
    <name type="scientific">Galbibacter pacificus</name>
    <dbReference type="NCBI Taxonomy" id="2996052"/>
    <lineage>
        <taxon>Bacteria</taxon>
        <taxon>Pseudomonadati</taxon>
        <taxon>Bacteroidota</taxon>
        <taxon>Flavobacteriia</taxon>
        <taxon>Flavobacteriales</taxon>
        <taxon>Flavobacteriaceae</taxon>
        <taxon>Galbibacter</taxon>
    </lineage>
</organism>
<accession>A0ABT6FP53</accession>
<reference evidence="2" key="1">
    <citation type="submission" date="2022-11" db="EMBL/GenBank/DDBJ databases">
        <title>High-quality draft genome sequence of Galbibacter sp. strain CMA-7.</title>
        <authorList>
            <person name="Wei L."/>
            <person name="Dong C."/>
            <person name="Shao Z."/>
        </authorList>
    </citation>
    <scope>NUCLEOTIDE SEQUENCE</scope>
    <source>
        <strain evidence="2">CMA-7</strain>
    </source>
</reference>
<evidence type="ECO:0000313" key="3">
    <source>
        <dbReference type="Proteomes" id="UP001153642"/>
    </source>
</evidence>
<name>A0ABT6FP53_9FLAO</name>
<evidence type="ECO:0000313" key="2">
    <source>
        <dbReference type="EMBL" id="MDG3585047.1"/>
    </source>
</evidence>
<protein>
    <submittedName>
        <fullName evidence="2">Uncharacterized protein</fullName>
    </submittedName>
</protein>
<feature type="transmembrane region" description="Helical" evidence="1">
    <location>
        <begin position="34"/>
        <end position="53"/>
    </location>
</feature>
<keyword evidence="1" id="KW-0812">Transmembrane</keyword>
<comment type="caution">
    <text evidence="2">The sequence shown here is derived from an EMBL/GenBank/DDBJ whole genome shotgun (WGS) entry which is preliminary data.</text>
</comment>
<keyword evidence="1" id="KW-1133">Transmembrane helix</keyword>
<gene>
    <name evidence="2" type="ORF">OSR52_04130</name>
</gene>
<keyword evidence="1" id="KW-0472">Membrane</keyword>
<feature type="transmembrane region" description="Helical" evidence="1">
    <location>
        <begin position="9"/>
        <end position="28"/>
    </location>
</feature>
<keyword evidence="3" id="KW-1185">Reference proteome</keyword>
<dbReference type="EMBL" id="JAPMUA010000001">
    <property type="protein sequence ID" value="MDG3585047.1"/>
    <property type="molecule type" value="Genomic_DNA"/>
</dbReference>
<dbReference type="Proteomes" id="UP001153642">
    <property type="component" value="Unassembled WGS sequence"/>
</dbReference>
<sequence>MQKTANRTLYFIIIGIFFLSIPSIADRFVPVSDIFRGLFMGIGVGILLLALIYRRKKTIDQ</sequence>
<evidence type="ECO:0000256" key="1">
    <source>
        <dbReference type="SAM" id="Phobius"/>
    </source>
</evidence>